<dbReference type="InterPro" id="IPR013321">
    <property type="entry name" value="Arc_rbn_hlx_hlx"/>
</dbReference>
<dbReference type="GO" id="GO:0006355">
    <property type="term" value="P:regulation of DNA-templated transcription"/>
    <property type="evidence" value="ECO:0007669"/>
    <property type="project" value="InterPro"/>
</dbReference>
<reference evidence="1 2" key="1">
    <citation type="journal article" date="2016" name="Nat. Commun.">
        <title>Thousands of microbial genomes shed light on interconnected biogeochemical processes in an aquifer system.</title>
        <authorList>
            <person name="Anantharaman K."/>
            <person name="Brown C.T."/>
            <person name="Hug L.A."/>
            <person name="Sharon I."/>
            <person name="Castelle C.J."/>
            <person name="Probst A.J."/>
            <person name="Thomas B.C."/>
            <person name="Singh A."/>
            <person name="Wilkins M.J."/>
            <person name="Karaoz U."/>
            <person name="Brodie E.L."/>
            <person name="Williams K.H."/>
            <person name="Hubbard S.S."/>
            <person name="Banfield J.F."/>
        </authorList>
    </citation>
    <scope>NUCLEOTIDE SEQUENCE [LARGE SCALE GENOMIC DNA]</scope>
</reference>
<protein>
    <submittedName>
        <fullName evidence="1">Uncharacterized protein</fullName>
    </submittedName>
</protein>
<name>A0A1F7Y2W2_9BACT</name>
<dbReference type="SUPFAM" id="SSF47598">
    <property type="entry name" value="Ribbon-helix-helix"/>
    <property type="match status" value="1"/>
</dbReference>
<sequence>MSTQSVRTTIDINEDLARKLKEYSARHGLTQKTVITQAVSNYIGNEAKEKDAKFLWLKLRKIAKEGRQDLDLIGELRKDRNR</sequence>
<dbReference type="InterPro" id="IPR010985">
    <property type="entry name" value="Ribbon_hlx_hlx"/>
</dbReference>
<dbReference type="EMBL" id="MGGE01000011">
    <property type="protein sequence ID" value="OGM21631.1"/>
    <property type="molecule type" value="Genomic_DNA"/>
</dbReference>
<accession>A0A1F7Y2W2</accession>
<proteinExistence type="predicted"/>
<dbReference type="Gene3D" id="1.10.1220.10">
    <property type="entry name" value="Met repressor-like"/>
    <property type="match status" value="1"/>
</dbReference>
<comment type="caution">
    <text evidence="1">The sequence shown here is derived from an EMBL/GenBank/DDBJ whole genome shotgun (WGS) entry which is preliminary data.</text>
</comment>
<dbReference type="Proteomes" id="UP000178419">
    <property type="component" value="Unassembled WGS sequence"/>
</dbReference>
<evidence type="ECO:0000313" key="2">
    <source>
        <dbReference type="Proteomes" id="UP000178419"/>
    </source>
</evidence>
<gene>
    <name evidence="1" type="ORF">A2714_00720</name>
</gene>
<dbReference type="AlphaFoldDB" id="A0A1F7Y2W2"/>
<evidence type="ECO:0000313" key="1">
    <source>
        <dbReference type="EMBL" id="OGM21631.1"/>
    </source>
</evidence>
<organism evidence="1 2">
    <name type="scientific">Candidatus Woesebacteria bacterium RIFCSPHIGHO2_01_FULL_38_9</name>
    <dbReference type="NCBI Taxonomy" id="1802492"/>
    <lineage>
        <taxon>Bacteria</taxon>
        <taxon>Candidatus Woeseibacteriota</taxon>
    </lineage>
</organism>